<dbReference type="InterPro" id="IPR036661">
    <property type="entry name" value="Luciferase-like_sf"/>
</dbReference>
<dbReference type="STRING" id="1810504.PG2T_09125"/>
<evidence type="ECO:0000256" key="1">
    <source>
        <dbReference type="ARBA" id="ARBA00023002"/>
    </source>
</evidence>
<dbReference type="InParanoid" id="A0A1B1YTX2"/>
<gene>
    <name evidence="4" type="ORF">PG2T_09125</name>
</gene>
<dbReference type="Pfam" id="PF00296">
    <property type="entry name" value="Bac_luciferase"/>
    <property type="match status" value="1"/>
</dbReference>
<dbReference type="PANTHER" id="PTHR30137:SF8">
    <property type="entry name" value="BLR5498 PROTEIN"/>
    <property type="match status" value="1"/>
</dbReference>
<dbReference type="SUPFAM" id="SSF51679">
    <property type="entry name" value="Bacterial luciferase-like"/>
    <property type="match status" value="1"/>
</dbReference>
<dbReference type="GO" id="GO:0005829">
    <property type="term" value="C:cytosol"/>
    <property type="evidence" value="ECO:0007669"/>
    <property type="project" value="TreeGrafter"/>
</dbReference>
<dbReference type="InterPro" id="IPR050766">
    <property type="entry name" value="Bact_Lucif_Oxidored"/>
</dbReference>
<dbReference type="PANTHER" id="PTHR30137">
    <property type="entry name" value="LUCIFERASE-LIKE MONOOXYGENASE"/>
    <property type="match status" value="1"/>
</dbReference>
<dbReference type="Gene3D" id="3.20.20.30">
    <property type="entry name" value="Luciferase-like domain"/>
    <property type="match status" value="1"/>
</dbReference>
<reference evidence="5" key="1">
    <citation type="submission" date="2016-03" db="EMBL/GenBank/DDBJ databases">
        <title>Complete genome sequence of Solimmundus cernigliae, representing a novel lineage of polycyclic aromatic hydrocarbon degraders within the Gammaproteobacteria.</title>
        <authorList>
            <person name="Singleton D.R."/>
            <person name="Dickey A.N."/>
            <person name="Scholl E.H."/>
            <person name="Wright F.A."/>
            <person name="Aitken M.D."/>
        </authorList>
    </citation>
    <scope>NUCLEOTIDE SEQUENCE [LARGE SCALE GENOMIC DNA]</scope>
    <source>
        <strain evidence="5">TR3.2</strain>
    </source>
</reference>
<keyword evidence="5" id="KW-1185">Reference proteome</keyword>
<dbReference type="KEGG" id="gbi:PG2T_09125"/>
<dbReference type="Proteomes" id="UP000092952">
    <property type="component" value="Chromosome"/>
</dbReference>
<protein>
    <recommendedName>
        <fullName evidence="3">Luciferase-like domain-containing protein</fullName>
    </recommendedName>
</protein>
<dbReference type="RefSeq" id="WP_068804406.1">
    <property type="nucleotide sequence ID" value="NZ_CP014671.1"/>
</dbReference>
<evidence type="ECO:0000256" key="2">
    <source>
        <dbReference type="ARBA" id="ARBA00023033"/>
    </source>
</evidence>
<feature type="domain" description="Luciferase-like" evidence="3">
    <location>
        <begin position="1"/>
        <end position="313"/>
    </location>
</feature>
<sequence length="350" mass="39061">MKFGIYNEIQASPGANYKQRYDETLRSVELGDALGYDVFMTLEHHFFPTFSISVNPLAFFAAAAQRSKNIRFRAMCHTLPVHNPMVLAAEIAQCDHLTDGRLEVGVGRGHGWLYDPASVPMADSIGLYEESLEILQRAWSNERFSFEGKHYNVRDVEVVPKPLQPSLKIFQTGTSARVFGDAGRRGGGVVVGAAPPPLFTEAVNAYTAAAKEAGNTPQVGLVVPVFLADDEATALREAREPMMRSYANLVVPQESINNEEVKERLRGGGFHFYAGGFLNQMKEYTFESVLANDIAFVGTPSQFIPWLQRFRERHYDFQELALMADFGGQAEWQVARTLQLFARDVMPALR</sequence>
<dbReference type="EMBL" id="CP014671">
    <property type="protein sequence ID" value="ANX04320.1"/>
    <property type="molecule type" value="Genomic_DNA"/>
</dbReference>
<organism evidence="4 5">
    <name type="scientific">Immundisolibacter cernigliae</name>
    <dbReference type="NCBI Taxonomy" id="1810504"/>
    <lineage>
        <taxon>Bacteria</taxon>
        <taxon>Pseudomonadati</taxon>
        <taxon>Pseudomonadota</taxon>
        <taxon>Gammaproteobacteria</taxon>
        <taxon>Immundisolibacterales</taxon>
        <taxon>Immundisolibacteraceae</taxon>
        <taxon>Immundisolibacter</taxon>
    </lineage>
</organism>
<keyword evidence="2" id="KW-0503">Monooxygenase</keyword>
<evidence type="ECO:0000313" key="5">
    <source>
        <dbReference type="Proteomes" id="UP000092952"/>
    </source>
</evidence>
<dbReference type="AlphaFoldDB" id="A0A1B1YTX2"/>
<accession>A0A1B1YTX2</accession>
<dbReference type="GO" id="GO:0004497">
    <property type="term" value="F:monooxygenase activity"/>
    <property type="evidence" value="ECO:0007669"/>
    <property type="project" value="UniProtKB-KW"/>
</dbReference>
<dbReference type="GO" id="GO:0016705">
    <property type="term" value="F:oxidoreductase activity, acting on paired donors, with incorporation or reduction of molecular oxygen"/>
    <property type="evidence" value="ECO:0007669"/>
    <property type="project" value="InterPro"/>
</dbReference>
<name>A0A1B1YTX2_9GAMM</name>
<evidence type="ECO:0000259" key="3">
    <source>
        <dbReference type="Pfam" id="PF00296"/>
    </source>
</evidence>
<evidence type="ECO:0000313" key="4">
    <source>
        <dbReference type="EMBL" id="ANX04320.1"/>
    </source>
</evidence>
<proteinExistence type="predicted"/>
<keyword evidence="1" id="KW-0560">Oxidoreductase</keyword>
<dbReference type="OrthoDB" id="7903015at2"/>
<dbReference type="InterPro" id="IPR011251">
    <property type="entry name" value="Luciferase-like_dom"/>
</dbReference>